<dbReference type="SUPFAM" id="SSF53187">
    <property type="entry name" value="Zn-dependent exopeptidases"/>
    <property type="match status" value="1"/>
</dbReference>
<dbReference type="EMBL" id="LR025744">
    <property type="protein sequence ID" value="VBB16628.1"/>
    <property type="molecule type" value="Genomic_DNA"/>
</dbReference>
<dbReference type="Proteomes" id="UP000268684">
    <property type="component" value="Chromosome III"/>
</dbReference>
<keyword evidence="2" id="KW-1185">Reference proteome</keyword>
<gene>
    <name evidence="1" type="ORF">BSTAB16_6835</name>
</gene>
<proteinExistence type="predicted"/>
<organism evidence="1 2">
    <name type="scientific">Burkholderia stabilis</name>
    <dbReference type="NCBI Taxonomy" id="95485"/>
    <lineage>
        <taxon>Bacteria</taxon>
        <taxon>Pseudomonadati</taxon>
        <taxon>Pseudomonadota</taxon>
        <taxon>Betaproteobacteria</taxon>
        <taxon>Burkholderiales</taxon>
        <taxon>Burkholderiaceae</taxon>
        <taxon>Burkholderia</taxon>
        <taxon>Burkholderia cepacia complex</taxon>
    </lineage>
</organism>
<dbReference type="GeneID" id="71059240"/>
<evidence type="ECO:0000313" key="2">
    <source>
        <dbReference type="Proteomes" id="UP000268684"/>
    </source>
</evidence>
<accession>A0AAJ5NIH0</accession>
<protein>
    <recommendedName>
        <fullName evidence="3">Peptidase M14</fullName>
    </recommendedName>
</protein>
<sequence length="572" mass="62132">MTTLLSAVYPRTLRTLTDRFTAGTATRIEAWLFEDEAARRDAERTLAARGIDAVLRSAYKPLVHFFIEEFTPPRTGRIVMRTPAGAHPRFRLEAYPLAGWLAPLEFAFEPGDDPAHYVVETGGATHRVFAPNDATASPCGWLRAWNGDALIEDAPLVTEFEAASAATLDALRAHPWPDHAPFFDILRITIATSGIERTLPYGEELVSTLEAWTEDAYYGAAEFFHALAGRDAADRTLQSGQIVPEIVRTEGDTTVRVTLETHVRADTAETAAVPAESLASPSALAAIDQPLSPPEVARALDALPGERFGVTSHQGRGVNGIYVHGALPGLVITAGQHANETSGVVGALRAAHALNARPDAHYALVPLENPDGAALHHHLRATHPAHLSHAARFTALGDDLEARTQAPFGEKAARLDAIARTGARLHLSLHGYPAHEWTRPRSGYVPRGSELWSIPKGFFLILRHHAGHDGRPFLDALTHALSQSDALVAFNERQLHAWHAHAGDLPFPRINGIPCHVIEDHRSSVPFTLVTEFPDETIEGDAFRLAHTTQTRAVELAAGLYWAGLYWAGLLG</sequence>
<name>A0AAJ5NIH0_9BURK</name>
<evidence type="ECO:0008006" key="3">
    <source>
        <dbReference type="Google" id="ProtNLM"/>
    </source>
</evidence>
<dbReference type="Gene3D" id="3.40.630.10">
    <property type="entry name" value="Zn peptidases"/>
    <property type="match status" value="1"/>
</dbReference>
<reference evidence="1 2" key="1">
    <citation type="submission" date="2017-11" db="EMBL/GenBank/DDBJ databases">
        <authorList>
            <person name="Seth-Smith MB H."/>
        </authorList>
    </citation>
    <scope>NUCLEOTIDE SEQUENCE [LARGE SCALE GENOMIC DNA]</scope>
    <source>
        <strain evidence="1">E</strain>
    </source>
</reference>
<evidence type="ECO:0000313" key="1">
    <source>
        <dbReference type="EMBL" id="VBB16628.1"/>
    </source>
</evidence>
<dbReference type="AlphaFoldDB" id="A0AAJ5NIH0"/>
<dbReference type="RefSeq" id="WP_122172932.1">
    <property type="nucleotide sequence ID" value="NZ_LR025744.1"/>
</dbReference>